<dbReference type="RefSeq" id="WP_173635470.1">
    <property type="nucleotide sequence ID" value="NZ_CP054212.1"/>
</dbReference>
<protein>
    <submittedName>
        <fullName evidence="7">Gluconokinase</fullName>
    </submittedName>
</protein>
<keyword evidence="2 4" id="KW-0808">Transferase</keyword>
<keyword evidence="8" id="KW-1185">Reference proteome</keyword>
<comment type="similarity">
    <text evidence="1 4">Belongs to the FGGY kinase family.</text>
</comment>
<dbReference type="AlphaFoldDB" id="A0A6M8UDE6"/>
<dbReference type="KEGG" id="pmak:PMPD1_3701"/>
<dbReference type="GO" id="GO:0005975">
    <property type="term" value="P:carbohydrate metabolic process"/>
    <property type="evidence" value="ECO:0007669"/>
    <property type="project" value="InterPro"/>
</dbReference>
<dbReference type="InterPro" id="IPR050406">
    <property type="entry name" value="FGGY_Carb_Kinase"/>
</dbReference>
<dbReference type="PIRSF" id="PIRSF000538">
    <property type="entry name" value="GlpK"/>
    <property type="match status" value="1"/>
</dbReference>
<dbReference type="CDD" id="cd07770">
    <property type="entry name" value="ASKHA_NBD_FGGY_GntK"/>
    <property type="match status" value="1"/>
</dbReference>
<evidence type="ECO:0000313" key="8">
    <source>
        <dbReference type="Proteomes" id="UP000505325"/>
    </source>
</evidence>
<dbReference type="Pfam" id="PF02782">
    <property type="entry name" value="FGGY_C"/>
    <property type="match status" value="1"/>
</dbReference>
<dbReference type="GO" id="GO:0016301">
    <property type="term" value="F:kinase activity"/>
    <property type="evidence" value="ECO:0007669"/>
    <property type="project" value="UniProtKB-KW"/>
</dbReference>
<evidence type="ECO:0000256" key="2">
    <source>
        <dbReference type="ARBA" id="ARBA00022679"/>
    </source>
</evidence>
<dbReference type="SUPFAM" id="SSF53067">
    <property type="entry name" value="Actin-like ATPase domain"/>
    <property type="match status" value="2"/>
</dbReference>
<sequence>MSESLTVLAIDIGSSSLRAALFDQQGQQQGHCARRTYQLDTDASGKATLSPESLFDDLFSALDEVVATIPAKMTISAVGISTFWHSLIGIDEHQHPTLPVITWADGRAAHQAAALKYSGLGRDLHAITGCPIHSSFWPARLRWLAEHHAEAFRQTRQWLSLADLLFLRLFGCLSTSLSMASGSGLLDTNRCVWSPLALSLARIVPEQLPEISDQPRQGLLSTWAARWPQLAEVPWYPAWGDGACSNIGAGAHDQNALVLMLGTSGSMRRVWAAEKMTLPDPGLWCYRVDATRFAGGMAMSEGGNTAAWARQLMANVTQPEIDARIANREPTAHGLTVLPYFLGARSPEWSEGRSGAILGITAATAPEDIYRAALESVGLRFAFLKQRLDSAWPGERRIIATGAGFLRSSLWAQIVADCIGEPLQLSDTEEGSLRGAALLVLEKYRTIDNLDFPITRVITPDLAAHNKYRAAQARQADYDSVMIATLKRRLEELGD</sequence>
<dbReference type="InterPro" id="IPR018483">
    <property type="entry name" value="Carb_kinase_FGGY_CS"/>
</dbReference>
<feature type="domain" description="Carbohydrate kinase FGGY N-terminal" evidence="5">
    <location>
        <begin position="7"/>
        <end position="248"/>
    </location>
</feature>
<keyword evidence="3 4" id="KW-0418">Kinase</keyword>
<evidence type="ECO:0000259" key="6">
    <source>
        <dbReference type="Pfam" id="PF02782"/>
    </source>
</evidence>
<evidence type="ECO:0000259" key="5">
    <source>
        <dbReference type="Pfam" id="PF00370"/>
    </source>
</evidence>
<dbReference type="InterPro" id="IPR043129">
    <property type="entry name" value="ATPase_NBD"/>
</dbReference>
<accession>A0A6M8UDE6</accession>
<dbReference type="InterPro" id="IPR000577">
    <property type="entry name" value="Carb_kinase_FGGY"/>
</dbReference>
<dbReference type="GO" id="GO:0016773">
    <property type="term" value="F:phosphotransferase activity, alcohol group as acceptor"/>
    <property type="evidence" value="ECO:0007669"/>
    <property type="project" value="InterPro"/>
</dbReference>
<reference evidence="7 8" key="1">
    <citation type="submission" date="2020-06" db="EMBL/GenBank/DDBJ databases">
        <title>Genome sequence of Paramixta manurensis strain PD-1.</title>
        <authorList>
            <person name="Lee C.W."/>
            <person name="Kim J."/>
        </authorList>
    </citation>
    <scope>NUCLEOTIDE SEQUENCE [LARGE SCALE GENOMIC DNA]</scope>
    <source>
        <strain evidence="7 8">PD-1</strain>
    </source>
</reference>
<dbReference type="EMBL" id="CP054212">
    <property type="protein sequence ID" value="QKJ88615.1"/>
    <property type="molecule type" value="Genomic_DNA"/>
</dbReference>
<dbReference type="InterPro" id="IPR018484">
    <property type="entry name" value="FGGY_N"/>
</dbReference>
<organism evidence="7 8">
    <name type="scientific">Paramixta manurensis</name>
    <dbReference type="NCBI Taxonomy" id="2740817"/>
    <lineage>
        <taxon>Bacteria</taxon>
        <taxon>Pseudomonadati</taxon>
        <taxon>Pseudomonadota</taxon>
        <taxon>Gammaproteobacteria</taxon>
        <taxon>Enterobacterales</taxon>
        <taxon>Erwiniaceae</taxon>
        <taxon>Paramixta</taxon>
    </lineage>
</organism>
<dbReference type="Gene3D" id="3.30.420.40">
    <property type="match status" value="2"/>
</dbReference>
<evidence type="ECO:0000256" key="3">
    <source>
        <dbReference type="ARBA" id="ARBA00022777"/>
    </source>
</evidence>
<evidence type="ECO:0000256" key="4">
    <source>
        <dbReference type="RuleBase" id="RU003733"/>
    </source>
</evidence>
<gene>
    <name evidence="7" type="ORF">PMPD1_3701</name>
</gene>
<evidence type="ECO:0000256" key="1">
    <source>
        <dbReference type="ARBA" id="ARBA00009156"/>
    </source>
</evidence>
<dbReference type="PROSITE" id="PS00445">
    <property type="entry name" value="FGGY_KINASES_2"/>
    <property type="match status" value="1"/>
</dbReference>
<dbReference type="PANTHER" id="PTHR43095:SF2">
    <property type="entry name" value="GLUCONOKINASE"/>
    <property type="match status" value="1"/>
</dbReference>
<name>A0A6M8UDE6_9GAMM</name>
<dbReference type="Proteomes" id="UP000505325">
    <property type="component" value="Chromosome"/>
</dbReference>
<dbReference type="PANTHER" id="PTHR43095">
    <property type="entry name" value="SUGAR KINASE"/>
    <property type="match status" value="1"/>
</dbReference>
<feature type="domain" description="Carbohydrate kinase FGGY C-terminal" evidence="6">
    <location>
        <begin position="259"/>
        <end position="439"/>
    </location>
</feature>
<dbReference type="InterPro" id="IPR018485">
    <property type="entry name" value="FGGY_C"/>
</dbReference>
<proteinExistence type="inferred from homology"/>
<dbReference type="Pfam" id="PF00370">
    <property type="entry name" value="FGGY_N"/>
    <property type="match status" value="1"/>
</dbReference>
<evidence type="ECO:0000313" key="7">
    <source>
        <dbReference type="EMBL" id="QKJ88615.1"/>
    </source>
</evidence>